<sequence>MSWIARPWLALYHPSYRNLLAQRLAERAADGDDAAATPLPFELWLHIAELSDFTAVCRLATVCRVLWPLGRHPSVWERRCREAFCLAGHAPCDRVIRDYAWSWQRMFLLRPRLRFDGVYMSAHTKLLAGLNEGRGMKEKDVDFYARCGKWVTYYRLWRFYDDGTVLALTTSQSPLEVRPAMAAAHPSKPQTLRQRGLKGGCWGTYLATEVRIER</sequence>
<dbReference type="EnsemblProtists" id="EOD06567">
    <property type="protein sequence ID" value="EOD06567"/>
    <property type="gene ID" value="EMIHUDRAFT_219079"/>
</dbReference>
<dbReference type="PaxDb" id="2903-EOD06567"/>
<dbReference type="RefSeq" id="XP_005758996.1">
    <property type="nucleotide sequence ID" value="XM_005758939.1"/>
</dbReference>
<keyword evidence="1" id="KW-0833">Ubl conjugation pathway</keyword>
<evidence type="ECO:0000313" key="4">
    <source>
        <dbReference type="Proteomes" id="UP000013827"/>
    </source>
</evidence>
<keyword evidence="4" id="KW-1185">Reference proteome</keyword>
<name>A0A0D3I5N2_EMIH1</name>
<dbReference type="PANTHER" id="PTHR12874">
    <property type="entry name" value="F-BOX ONLY PROTEIN 48-RELATED"/>
    <property type="match status" value="1"/>
</dbReference>
<feature type="domain" description="F-box protein Hrt3/FBXO9 C-terminal" evidence="2">
    <location>
        <begin position="95"/>
        <end position="190"/>
    </location>
</feature>
<evidence type="ECO:0000313" key="3">
    <source>
        <dbReference type="EnsemblProtists" id="EOD06567"/>
    </source>
</evidence>
<dbReference type="GO" id="GO:0005737">
    <property type="term" value="C:cytoplasm"/>
    <property type="evidence" value="ECO:0007669"/>
    <property type="project" value="TreeGrafter"/>
</dbReference>
<evidence type="ECO:0000259" key="2">
    <source>
        <dbReference type="Pfam" id="PF19270"/>
    </source>
</evidence>
<dbReference type="PANTHER" id="PTHR12874:SF9">
    <property type="entry name" value="F-BOX ONLY PROTEIN 48"/>
    <property type="match status" value="1"/>
</dbReference>
<dbReference type="eggNOG" id="KOG2997">
    <property type="taxonomic scope" value="Eukaryota"/>
</dbReference>
<dbReference type="HOGENOM" id="CLU_1291088_0_0_1"/>
<dbReference type="InterPro" id="IPR036047">
    <property type="entry name" value="F-box-like_dom_sf"/>
</dbReference>
<dbReference type="Proteomes" id="UP000013827">
    <property type="component" value="Unassembled WGS sequence"/>
</dbReference>
<protein>
    <recommendedName>
        <fullName evidence="2">F-box protein Hrt3/FBXO9 C-terminal domain-containing protein</fullName>
    </recommendedName>
</protein>
<dbReference type="AlphaFoldDB" id="A0A0D3I5N2"/>
<dbReference type="STRING" id="2903.R1BBB9"/>
<organism evidence="3 4">
    <name type="scientific">Emiliania huxleyi (strain CCMP1516)</name>
    <dbReference type="NCBI Taxonomy" id="280463"/>
    <lineage>
        <taxon>Eukaryota</taxon>
        <taxon>Haptista</taxon>
        <taxon>Haptophyta</taxon>
        <taxon>Prymnesiophyceae</taxon>
        <taxon>Isochrysidales</taxon>
        <taxon>Noelaerhabdaceae</taxon>
        <taxon>Emiliania</taxon>
    </lineage>
</organism>
<dbReference type="Pfam" id="PF19270">
    <property type="entry name" value="FBO_C"/>
    <property type="match status" value="1"/>
</dbReference>
<accession>A0A0D3I5N2</accession>
<proteinExistence type="predicted"/>
<dbReference type="KEGG" id="ehx:EMIHUDRAFT_219079"/>
<dbReference type="GO" id="GO:0031146">
    <property type="term" value="P:SCF-dependent proteasomal ubiquitin-dependent protein catabolic process"/>
    <property type="evidence" value="ECO:0007669"/>
    <property type="project" value="TreeGrafter"/>
</dbReference>
<dbReference type="InterPro" id="IPR045464">
    <property type="entry name" value="Hrt3/FBXO9_C"/>
</dbReference>
<reference evidence="3" key="2">
    <citation type="submission" date="2024-10" db="UniProtKB">
        <authorList>
            <consortium name="EnsemblProtists"/>
        </authorList>
    </citation>
    <scope>IDENTIFICATION</scope>
</reference>
<reference evidence="4" key="1">
    <citation type="journal article" date="2013" name="Nature">
        <title>Pan genome of the phytoplankton Emiliania underpins its global distribution.</title>
        <authorList>
            <person name="Read B.A."/>
            <person name="Kegel J."/>
            <person name="Klute M.J."/>
            <person name="Kuo A."/>
            <person name="Lefebvre S.C."/>
            <person name="Maumus F."/>
            <person name="Mayer C."/>
            <person name="Miller J."/>
            <person name="Monier A."/>
            <person name="Salamov A."/>
            <person name="Young J."/>
            <person name="Aguilar M."/>
            <person name="Claverie J.M."/>
            <person name="Frickenhaus S."/>
            <person name="Gonzalez K."/>
            <person name="Herman E.K."/>
            <person name="Lin Y.C."/>
            <person name="Napier J."/>
            <person name="Ogata H."/>
            <person name="Sarno A.F."/>
            <person name="Shmutz J."/>
            <person name="Schroeder D."/>
            <person name="de Vargas C."/>
            <person name="Verret F."/>
            <person name="von Dassow P."/>
            <person name="Valentin K."/>
            <person name="Van de Peer Y."/>
            <person name="Wheeler G."/>
            <person name="Dacks J.B."/>
            <person name="Delwiche C.F."/>
            <person name="Dyhrman S.T."/>
            <person name="Glockner G."/>
            <person name="John U."/>
            <person name="Richards T."/>
            <person name="Worden A.Z."/>
            <person name="Zhang X."/>
            <person name="Grigoriev I.V."/>
            <person name="Allen A.E."/>
            <person name="Bidle K."/>
            <person name="Borodovsky M."/>
            <person name="Bowler C."/>
            <person name="Brownlee C."/>
            <person name="Cock J.M."/>
            <person name="Elias M."/>
            <person name="Gladyshev V.N."/>
            <person name="Groth M."/>
            <person name="Guda C."/>
            <person name="Hadaegh A."/>
            <person name="Iglesias-Rodriguez M.D."/>
            <person name="Jenkins J."/>
            <person name="Jones B.M."/>
            <person name="Lawson T."/>
            <person name="Leese F."/>
            <person name="Lindquist E."/>
            <person name="Lobanov A."/>
            <person name="Lomsadze A."/>
            <person name="Malik S.B."/>
            <person name="Marsh M.E."/>
            <person name="Mackinder L."/>
            <person name="Mock T."/>
            <person name="Mueller-Roeber B."/>
            <person name="Pagarete A."/>
            <person name="Parker M."/>
            <person name="Probert I."/>
            <person name="Quesneville H."/>
            <person name="Raines C."/>
            <person name="Rensing S.A."/>
            <person name="Riano-Pachon D.M."/>
            <person name="Richier S."/>
            <person name="Rokitta S."/>
            <person name="Shiraiwa Y."/>
            <person name="Soanes D.M."/>
            <person name="van der Giezen M."/>
            <person name="Wahlund T.M."/>
            <person name="Williams B."/>
            <person name="Wilson W."/>
            <person name="Wolfe G."/>
            <person name="Wurch L.L."/>
        </authorList>
    </citation>
    <scope>NUCLEOTIDE SEQUENCE</scope>
</reference>
<evidence type="ECO:0000256" key="1">
    <source>
        <dbReference type="ARBA" id="ARBA00022786"/>
    </source>
</evidence>
<dbReference type="Gene3D" id="1.20.1280.50">
    <property type="match status" value="1"/>
</dbReference>
<dbReference type="GeneID" id="17252670"/>
<dbReference type="GO" id="GO:0019005">
    <property type="term" value="C:SCF ubiquitin ligase complex"/>
    <property type="evidence" value="ECO:0007669"/>
    <property type="project" value="TreeGrafter"/>
</dbReference>
<dbReference type="SUPFAM" id="SSF81383">
    <property type="entry name" value="F-box domain"/>
    <property type="match status" value="1"/>
</dbReference>